<keyword evidence="1" id="KW-1133">Transmembrane helix</keyword>
<keyword evidence="1" id="KW-0472">Membrane</keyword>
<evidence type="ECO:0000256" key="1">
    <source>
        <dbReference type="SAM" id="Phobius"/>
    </source>
</evidence>
<keyword evidence="1" id="KW-0812">Transmembrane</keyword>
<organism evidence="2 3">
    <name type="scientific">Cesiribacter andamanensis AMV16</name>
    <dbReference type="NCBI Taxonomy" id="1279009"/>
    <lineage>
        <taxon>Bacteria</taxon>
        <taxon>Pseudomonadati</taxon>
        <taxon>Bacteroidota</taxon>
        <taxon>Cytophagia</taxon>
        <taxon>Cytophagales</taxon>
        <taxon>Cesiribacteraceae</taxon>
        <taxon>Cesiribacter</taxon>
    </lineage>
</organism>
<dbReference type="Proteomes" id="UP000011910">
    <property type="component" value="Unassembled WGS sequence"/>
</dbReference>
<proteinExistence type="predicted"/>
<sequence length="300" mass="30602">MCLEHGRENDAVKHNIVLANKVQQAGIGALPVGLPIAPFPLGPLLGSGDVANGSIKPHIEHLAAGFGQGYGHTPVQVPGYGAGLQALLNPAFALSVDVGLPLFMLFKDPLPQPGLILLQGQVPVGSGAQYGLGTAEHGAGVDEVGGAQAGAAALALIAIGFGVAAIGAGTLDVAIGQKLGRLLIIILLTFLNFKSPLLLQGGEKVGCGLVMYGRRGAGVHIKGYPKLLKGIADHAVVLVYHLLGAHPFFLSADGNGHPMFIGTTDKQHILSPAAQVAYVNIGRHIYACQVTNVHGAIGIG</sequence>
<keyword evidence="3" id="KW-1185">Reference proteome</keyword>
<accession>M7N1M1</accession>
<evidence type="ECO:0000313" key="2">
    <source>
        <dbReference type="EMBL" id="EMR01121.1"/>
    </source>
</evidence>
<feature type="transmembrane region" description="Helical" evidence="1">
    <location>
        <begin position="151"/>
        <end position="175"/>
    </location>
</feature>
<dbReference type="AlphaFoldDB" id="M7N1M1"/>
<reference evidence="2 3" key="1">
    <citation type="journal article" date="2013" name="Genome Announc.">
        <title>Draft Genome Sequence of Cesiribacter andamanensis Strain AMV16T, Isolated from a Soil Sample from a Mud Volcano in the Andaman Islands, India.</title>
        <authorList>
            <person name="Shivaji S."/>
            <person name="Ara S."/>
            <person name="Begum Z."/>
            <person name="Srinivas T.N."/>
            <person name="Singh A."/>
            <person name="Kumar Pinnaka A."/>
        </authorList>
    </citation>
    <scope>NUCLEOTIDE SEQUENCE [LARGE SCALE GENOMIC DNA]</scope>
    <source>
        <strain evidence="2 3">AMV16</strain>
    </source>
</reference>
<evidence type="ECO:0000313" key="3">
    <source>
        <dbReference type="Proteomes" id="UP000011910"/>
    </source>
</evidence>
<dbReference type="EMBL" id="AODQ01000144">
    <property type="protein sequence ID" value="EMR01121.1"/>
    <property type="molecule type" value="Genomic_DNA"/>
</dbReference>
<protein>
    <submittedName>
        <fullName evidence="2">Uncharacterized protein</fullName>
    </submittedName>
</protein>
<name>M7N1M1_9BACT</name>
<gene>
    <name evidence="2" type="ORF">ADICEAN_03760</name>
</gene>
<comment type="caution">
    <text evidence="2">The sequence shown here is derived from an EMBL/GenBank/DDBJ whole genome shotgun (WGS) entry which is preliminary data.</text>
</comment>